<comment type="caution">
    <text evidence="2">The sequence shown here is derived from an EMBL/GenBank/DDBJ whole genome shotgun (WGS) entry which is preliminary data.</text>
</comment>
<feature type="transmembrane region" description="Helical" evidence="1">
    <location>
        <begin position="126"/>
        <end position="144"/>
    </location>
</feature>
<reference evidence="2 3" key="1">
    <citation type="journal article" date="2011" name="Genome Res.">
        <title>Phylogeny-wide analysis of social amoeba genomes highlights ancient origins for complex intercellular communication.</title>
        <authorList>
            <person name="Heidel A.J."/>
            <person name="Lawal H.M."/>
            <person name="Felder M."/>
            <person name="Schilde C."/>
            <person name="Helps N.R."/>
            <person name="Tunggal B."/>
            <person name="Rivero F."/>
            <person name="John U."/>
            <person name="Schleicher M."/>
            <person name="Eichinger L."/>
            <person name="Platzer M."/>
            <person name="Noegel A.A."/>
            <person name="Schaap P."/>
            <person name="Gloeckner G."/>
        </authorList>
    </citation>
    <scope>NUCLEOTIDE SEQUENCE [LARGE SCALE GENOMIC DNA]</scope>
    <source>
        <strain evidence="3">ATCC 26659 / Pp 5 / PN500</strain>
    </source>
</reference>
<keyword evidence="3" id="KW-1185">Reference proteome</keyword>
<dbReference type="AlphaFoldDB" id="D3BNL2"/>
<dbReference type="OMA" id="ASAFWAC"/>
<proteinExistence type="predicted"/>
<keyword evidence="1" id="KW-0812">Transmembrane</keyword>
<dbReference type="EMBL" id="ADBJ01000044">
    <property type="protein sequence ID" value="EFA76963.1"/>
    <property type="molecule type" value="Genomic_DNA"/>
</dbReference>
<accession>D3BNL2</accession>
<feature type="transmembrane region" description="Helical" evidence="1">
    <location>
        <begin position="54"/>
        <end position="83"/>
    </location>
</feature>
<name>D3BNL2_HETP5</name>
<dbReference type="Proteomes" id="UP000001396">
    <property type="component" value="Unassembled WGS sequence"/>
</dbReference>
<dbReference type="InParanoid" id="D3BNL2"/>
<evidence type="ECO:0000313" key="2">
    <source>
        <dbReference type="EMBL" id="EFA76963.1"/>
    </source>
</evidence>
<organism evidence="2 3">
    <name type="scientific">Heterostelium pallidum (strain ATCC 26659 / Pp 5 / PN500)</name>
    <name type="common">Cellular slime mold</name>
    <name type="synonym">Polysphondylium pallidum</name>
    <dbReference type="NCBI Taxonomy" id="670386"/>
    <lineage>
        <taxon>Eukaryota</taxon>
        <taxon>Amoebozoa</taxon>
        <taxon>Evosea</taxon>
        <taxon>Eumycetozoa</taxon>
        <taxon>Dictyostelia</taxon>
        <taxon>Acytosteliales</taxon>
        <taxon>Acytosteliaceae</taxon>
        <taxon>Heterostelium</taxon>
    </lineage>
</organism>
<evidence type="ECO:0000256" key="1">
    <source>
        <dbReference type="SAM" id="Phobius"/>
    </source>
</evidence>
<gene>
    <name evidence="2" type="ORF">PPL_09715</name>
</gene>
<dbReference type="RefSeq" id="XP_020429094.1">
    <property type="nucleotide sequence ID" value="XM_020580507.1"/>
</dbReference>
<keyword evidence="1" id="KW-0472">Membrane</keyword>
<evidence type="ECO:0000313" key="3">
    <source>
        <dbReference type="Proteomes" id="UP000001396"/>
    </source>
</evidence>
<feature type="transmembrane region" description="Helical" evidence="1">
    <location>
        <begin position="95"/>
        <end position="120"/>
    </location>
</feature>
<dbReference type="GeneID" id="31365189"/>
<keyword evidence="1" id="KW-1133">Transmembrane helix</keyword>
<protein>
    <submittedName>
        <fullName evidence="2">Uncharacterized protein</fullName>
    </submittedName>
</protein>
<sequence>MGAQSIDEQQPPVVPPTTSLLIDETEAESPSTLTTVTAISVNPELLRAKGQATLFVFFQSALLICFLPITYWIFAILLAFLGFYAVKSGKLGWNYLYFAFSCILYFALSLLCAAITFEAAYYLDTLYAVSSFLLSLAFIIIYAMNLKNYTRHIKLLKQGAYQPLATIELVSEEPESNDVNNNNSNTANFYPAQQFNMQSAKPTAAAPQPQPMPMMIPINMPYGQMPSTNGLPQQQQQQQPYYFPVQYYYAVPNTNFGGVDKQ</sequence>